<evidence type="ECO:0000313" key="3">
    <source>
        <dbReference type="Proteomes" id="UP000776276"/>
    </source>
</evidence>
<evidence type="ECO:0000259" key="1">
    <source>
        <dbReference type="SMART" id="SM00899"/>
    </source>
</evidence>
<protein>
    <submittedName>
        <fullName evidence="2">Ferrous iron transport protein A</fullName>
    </submittedName>
</protein>
<dbReference type="InterPro" id="IPR007167">
    <property type="entry name" value="Fe-transptr_FeoA-like"/>
</dbReference>
<organism evidence="2 3">
    <name type="scientific">Sphingomonas quercus</name>
    <dbReference type="NCBI Taxonomy" id="2842451"/>
    <lineage>
        <taxon>Bacteria</taxon>
        <taxon>Pseudomonadati</taxon>
        <taxon>Pseudomonadota</taxon>
        <taxon>Alphaproteobacteria</taxon>
        <taxon>Sphingomonadales</taxon>
        <taxon>Sphingomonadaceae</taxon>
        <taxon>Sphingomonas</taxon>
    </lineage>
</organism>
<dbReference type="Proteomes" id="UP000776276">
    <property type="component" value="Unassembled WGS sequence"/>
</dbReference>
<accession>A0ABS6BIG4</accession>
<sequence length="86" mass="9471">MRLHQLPRNRLARIATVDWAALTTNEARRLRELGVDEGVEVMTLHQAPFGADPIAARIGRMTIAIRRATAAAIHTEEHHVSAVAAE</sequence>
<dbReference type="Pfam" id="PF04023">
    <property type="entry name" value="FeoA"/>
    <property type="match status" value="1"/>
</dbReference>
<proteinExistence type="predicted"/>
<evidence type="ECO:0000313" key="2">
    <source>
        <dbReference type="EMBL" id="MBU3077005.1"/>
    </source>
</evidence>
<dbReference type="EMBL" id="JAHKRT010000002">
    <property type="protein sequence ID" value="MBU3077005.1"/>
    <property type="molecule type" value="Genomic_DNA"/>
</dbReference>
<comment type="caution">
    <text evidence="2">The sequence shown here is derived from an EMBL/GenBank/DDBJ whole genome shotgun (WGS) entry which is preliminary data.</text>
</comment>
<feature type="domain" description="Ferrous iron transporter FeoA-like" evidence="1">
    <location>
        <begin position="1"/>
        <end position="77"/>
    </location>
</feature>
<reference evidence="2 3" key="1">
    <citation type="submission" date="2021-06" db="EMBL/GenBank/DDBJ databases">
        <title>Sphingomonas sp. XMGL2, whole genome shotgun sequencing project.</title>
        <authorList>
            <person name="Zhao G."/>
            <person name="Shen L."/>
        </authorList>
    </citation>
    <scope>NUCLEOTIDE SEQUENCE [LARGE SCALE GENOMIC DNA]</scope>
    <source>
        <strain evidence="2 3">XMGL2</strain>
    </source>
</reference>
<keyword evidence="3" id="KW-1185">Reference proteome</keyword>
<name>A0ABS6BIG4_9SPHN</name>
<dbReference type="PANTHER" id="PTHR42954">
    <property type="entry name" value="FE(2+) TRANSPORT PROTEIN A"/>
    <property type="match status" value="1"/>
</dbReference>
<dbReference type="InterPro" id="IPR052713">
    <property type="entry name" value="FeoA"/>
</dbReference>
<dbReference type="SMART" id="SM00899">
    <property type="entry name" value="FeoA"/>
    <property type="match status" value="1"/>
</dbReference>
<dbReference type="RefSeq" id="WP_216320463.1">
    <property type="nucleotide sequence ID" value="NZ_JAHKRT010000002.1"/>
</dbReference>
<gene>
    <name evidence="2" type="ORF">KOF26_03930</name>
</gene>
<dbReference type="PANTHER" id="PTHR42954:SF2">
    <property type="entry name" value="FE(2+) TRANSPORT PROTEIN A"/>
    <property type="match status" value="1"/>
</dbReference>